<dbReference type="InterPro" id="IPR011043">
    <property type="entry name" value="Gal_Oxase/kelch_b-propeller"/>
</dbReference>
<feature type="domain" description="F-box" evidence="1">
    <location>
        <begin position="1"/>
        <end position="50"/>
    </location>
</feature>
<dbReference type="SUPFAM" id="SSF81383">
    <property type="entry name" value="F-box domain"/>
    <property type="match status" value="1"/>
</dbReference>
<dbReference type="PANTHER" id="PTHR31672:SF13">
    <property type="entry name" value="F-BOX PROTEIN CPR30-LIKE"/>
    <property type="match status" value="1"/>
</dbReference>
<dbReference type="SUPFAM" id="SSF50965">
    <property type="entry name" value="Galactose oxidase, central domain"/>
    <property type="match status" value="1"/>
</dbReference>
<gene>
    <name evidence="2" type="ORF">RchiOBHm_Chr1g0321661</name>
</gene>
<dbReference type="InterPro" id="IPR013187">
    <property type="entry name" value="F-box-assoc_dom_typ3"/>
</dbReference>
<dbReference type="CDD" id="cd22157">
    <property type="entry name" value="F-box_AtFBW1-like"/>
    <property type="match status" value="1"/>
</dbReference>
<evidence type="ECO:0000259" key="1">
    <source>
        <dbReference type="PROSITE" id="PS50181"/>
    </source>
</evidence>
<dbReference type="Pfam" id="PF08268">
    <property type="entry name" value="FBA_3"/>
    <property type="match status" value="1"/>
</dbReference>
<reference evidence="2 3" key="1">
    <citation type="journal article" date="2018" name="Nat. Genet.">
        <title>The Rosa genome provides new insights in the design of modern roses.</title>
        <authorList>
            <person name="Bendahmane M."/>
        </authorList>
    </citation>
    <scope>NUCLEOTIDE SEQUENCE [LARGE SCALE GENOMIC DNA]</scope>
    <source>
        <strain evidence="3">cv. Old Blush</strain>
    </source>
</reference>
<dbReference type="Pfam" id="PF00646">
    <property type="entry name" value="F-box"/>
    <property type="match status" value="1"/>
</dbReference>
<dbReference type="OMA" id="NCEDIVI"/>
<protein>
    <submittedName>
        <fullName evidence="2">Putative F-box domain, galactose oxidase/kelch, beta-propeller, F-box associated interaction</fullName>
    </submittedName>
</protein>
<proteinExistence type="predicted"/>
<sequence length="228" mass="26183">MAGKHIPEDIIVDILSRLLVKSLIRFRCVSKRWRSIVSDPQLATLQFQVAFEKKTQSRIIVFYRNDSDIESLDLERPWSLSSIRKLTGPFEHRDRISHVEVLGSCNSLVCVATPGSVFPLYIWNPSTGFSLKLLGFSNNETNCSQIIYCGFGYLPATDDYKVLVAAYSWDNEAETLEVKIFSTRTGLWKRLESPFKSCPSYLTSRQAMVPTIMRYPYLQLFEQKFTSI</sequence>
<dbReference type="InterPro" id="IPR001810">
    <property type="entry name" value="F-box_dom"/>
</dbReference>
<dbReference type="PANTHER" id="PTHR31672">
    <property type="entry name" value="BNACNNG10540D PROTEIN"/>
    <property type="match status" value="1"/>
</dbReference>
<keyword evidence="3" id="KW-1185">Reference proteome</keyword>
<dbReference type="PROSITE" id="PS50181">
    <property type="entry name" value="FBOX"/>
    <property type="match status" value="1"/>
</dbReference>
<accession>A0A2P6S957</accession>
<dbReference type="InterPro" id="IPR017451">
    <property type="entry name" value="F-box-assoc_interact_dom"/>
</dbReference>
<organism evidence="2 3">
    <name type="scientific">Rosa chinensis</name>
    <name type="common">China rose</name>
    <dbReference type="NCBI Taxonomy" id="74649"/>
    <lineage>
        <taxon>Eukaryota</taxon>
        <taxon>Viridiplantae</taxon>
        <taxon>Streptophyta</taxon>
        <taxon>Embryophyta</taxon>
        <taxon>Tracheophyta</taxon>
        <taxon>Spermatophyta</taxon>
        <taxon>Magnoliopsida</taxon>
        <taxon>eudicotyledons</taxon>
        <taxon>Gunneridae</taxon>
        <taxon>Pentapetalae</taxon>
        <taxon>rosids</taxon>
        <taxon>fabids</taxon>
        <taxon>Rosales</taxon>
        <taxon>Rosaceae</taxon>
        <taxon>Rosoideae</taxon>
        <taxon>Rosoideae incertae sedis</taxon>
        <taxon>Rosa</taxon>
    </lineage>
</organism>
<evidence type="ECO:0000313" key="2">
    <source>
        <dbReference type="EMBL" id="PRQ55169.1"/>
    </source>
</evidence>
<name>A0A2P6S957_ROSCH</name>
<dbReference type="EMBL" id="PDCK01000039">
    <property type="protein sequence ID" value="PRQ55169.1"/>
    <property type="molecule type" value="Genomic_DNA"/>
</dbReference>
<dbReference type="STRING" id="74649.A0A2P6S957"/>
<comment type="caution">
    <text evidence="2">The sequence shown here is derived from an EMBL/GenBank/DDBJ whole genome shotgun (WGS) entry which is preliminary data.</text>
</comment>
<dbReference type="Gene3D" id="1.20.1280.50">
    <property type="match status" value="1"/>
</dbReference>
<dbReference type="InterPro" id="IPR036047">
    <property type="entry name" value="F-box-like_dom_sf"/>
</dbReference>
<dbReference type="Proteomes" id="UP000238479">
    <property type="component" value="Chromosome 1"/>
</dbReference>
<dbReference type="SMART" id="SM00256">
    <property type="entry name" value="FBOX"/>
    <property type="match status" value="1"/>
</dbReference>
<dbReference type="Gramene" id="PRQ55169">
    <property type="protein sequence ID" value="PRQ55169"/>
    <property type="gene ID" value="RchiOBHm_Chr1g0321661"/>
</dbReference>
<dbReference type="InterPro" id="IPR050796">
    <property type="entry name" value="SCF_F-box_component"/>
</dbReference>
<dbReference type="AlphaFoldDB" id="A0A2P6S957"/>
<evidence type="ECO:0000313" key="3">
    <source>
        <dbReference type="Proteomes" id="UP000238479"/>
    </source>
</evidence>
<dbReference type="NCBIfam" id="TIGR01640">
    <property type="entry name" value="F_box_assoc_1"/>
    <property type="match status" value="1"/>
</dbReference>